<evidence type="ECO:0000256" key="1">
    <source>
        <dbReference type="SAM" id="MobiDB-lite"/>
    </source>
</evidence>
<gene>
    <name evidence="2" type="ORF">SAMN04487963_1242</name>
</gene>
<protein>
    <recommendedName>
        <fullName evidence="4">UDP pyrophosphate phosphatase</fullName>
    </recommendedName>
</protein>
<feature type="region of interest" description="Disordered" evidence="1">
    <location>
        <begin position="1"/>
        <end position="59"/>
    </location>
</feature>
<keyword evidence="3" id="KW-1185">Reference proteome</keyword>
<reference evidence="3" key="1">
    <citation type="submission" date="2016-10" db="EMBL/GenBank/DDBJ databases">
        <authorList>
            <person name="Varghese N."/>
            <person name="Submissions S."/>
        </authorList>
    </citation>
    <scope>NUCLEOTIDE SEQUENCE [LARGE SCALE GENOMIC DNA]</scope>
    <source>
        <strain evidence="3">CGMCC 1.7061</strain>
    </source>
</reference>
<organism evidence="2 3">
    <name type="scientific">Marinobacter zhejiangensis</name>
    <dbReference type="NCBI Taxonomy" id="488535"/>
    <lineage>
        <taxon>Bacteria</taxon>
        <taxon>Pseudomonadati</taxon>
        <taxon>Pseudomonadota</taxon>
        <taxon>Gammaproteobacteria</taxon>
        <taxon>Pseudomonadales</taxon>
        <taxon>Marinobacteraceae</taxon>
        <taxon>Marinobacter</taxon>
    </lineage>
</organism>
<evidence type="ECO:0000313" key="2">
    <source>
        <dbReference type="EMBL" id="SFM12364.1"/>
    </source>
</evidence>
<evidence type="ECO:0008006" key="4">
    <source>
        <dbReference type="Google" id="ProtNLM"/>
    </source>
</evidence>
<proteinExistence type="predicted"/>
<sequence>MINGIGSNSFPLQGRTQVARERSDTDRNPATSPEKAPADAWDSLTERRVSGSPSPSDTLIEERLVQHRVEARQAAADARLQRFDADELPLATVRALSTFSAIAASSADQDAGLAGIDIHI</sequence>
<feature type="compositionally biased region" description="Polar residues" evidence="1">
    <location>
        <begin position="1"/>
        <end position="16"/>
    </location>
</feature>
<dbReference type="EMBL" id="FOUE01000002">
    <property type="protein sequence ID" value="SFM12364.1"/>
    <property type="molecule type" value="Genomic_DNA"/>
</dbReference>
<dbReference type="AlphaFoldDB" id="A0A1I4N9Z8"/>
<accession>A0A1I4N9Z8</accession>
<dbReference type="OrthoDB" id="6369920at2"/>
<dbReference type="Proteomes" id="UP000198519">
    <property type="component" value="Unassembled WGS sequence"/>
</dbReference>
<feature type="compositionally biased region" description="Basic and acidic residues" evidence="1">
    <location>
        <begin position="18"/>
        <end position="27"/>
    </location>
</feature>
<evidence type="ECO:0000313" key="3">
    <source>
        <dbReference type="Proteomes" id="UP000198519"/>
    </source>
</evidence>
<name>A0A1I4N9Z8_9GAMM</name>
<dbReference type="STRING" id="488535.SAMN04487963_1242"/>
<dbReference type="RefSeq" id="WP_092021062.1">
    <property type="nucleotide sequence ID" value="NZ_FOUE01000002.1"/>
</dbReference>